<evidence type="ECO:0000256" key="2">
    <source>
        <dbReference type="ARBA" id="ARBA00022083"/>
    </source>
</evidence>
<protein>
    <recommendedName>
        <fullName evidence="2">DNA-directed RNA polymerases I and III subunit RPAC1</fullName>
    </recommendedName>
</protein>
<dbReference type="EMBL" id="MU004230">
    <property type="protein sequence ID" value="KAF2675268.1"/>
    <property type="molecule type" value="Genomic_DNA"/>
</dbReference>
<evidence type="ECO:0000313" key="8">
    <source>
        <dbReference type="EMBL" id="KAF2675268.1"/>
    </source>
</evidence>
<keyword evidence="4" id="KW-0804">Transcription</keyword>
<dbReference type="InterPro" id="IPR033901">
    <property type="entry name" value="RNAPI/III_AC40"/>
</dbReference>
<dbReference type="SUPFAM" id="SSF56553">
    <property type="entry name" value="Insert subdomain of RNA polymerase alpha subunit"/>
    <property type="match status" value="1"/>
</dbReference>
<dbReference type="SUPFAM" id="SSF55257">
    <property type="entry name" value="RBP11-like subunits of RNA polymerase"/>
    <property type="match status" value="1"/>
</dbReference>
<dbReference type="InterPro" id="IPR011262">
    <property type="entry name" value="DNA-dir_RNA_pol_insert"/>
</dbReference>
<dbReference type="FunFam" id="2.170.120.12:FF:000003">
    <property type="entry name" value="Dna-directed rna polymerases i and iii subunit"/>
    <property type="match status" value="1"/>
</dbReference>
<keyword evidence="5" id="KW-0539">Nucleus</keyword>
<dbReference type="GO" id="GO:0005666">
    <property type="term" value="C:RNA polymerase III complex"/>
    <property type="evidence" value="ECO:0007669"/>
    <property type="project" value="TreeGrafter"/>
</dbReference>
<proteinExistence type="inferred from homology"/>
<dbReference type="SMART" id="SM00662">
    <property type="entry name" value="RPOLD"/>
    <property type="match status" value="1"/>
</dbReference>
<evidence type="ECO:0000256" key="6">
    <source>
        <dbReference type="ARBA" id="ARBA00025804"/>
    </source>
</evidence>
<dbReference type="InterPro" id="IPR036603">
    <property type="entry name" value="RBP11-like"/>
</dbReference>
<dbReference type="GO" id="GO:0046983">
    <property type="term" value="F:protein dimerization activity"/>
    <property type="evidence" value="ECO:0007669"/>
    <property type="project" value="InterPro"/>
</dbReference>
<evidence type="ECO:0000256" key="1">
    <source>
        <dbReference type="ARBA" id="ARBA00004123"/>
    </source>
</evidence>
<dbReference type="PANTHER" id="PTHR11800">
    <property type="entry name" value="DNA-DIRECTED RNA POLYMERASE"/>
    <property type="match status" value="1"/>
</dbReference>
<comment type="similarity">
    <text evidence="6">Belongs to the archaeal Rpo3/eukaryotic RPB3 RNA polymerase subunit family.</text>
</comment>
<dbReference type="CDD" id="cd07032">
    <property type="entry name" value="RNAP_I_II_AC40"/>
    <property type="match status" value="1"/>
</dbReference>
<dbReference type="PANTHER" id="PTHR11800:SF13">
    <property type="entry name" value="DNA-DIRECTED RNA POLYMERASES I AND III SUBUNIT RPAC1"/>
    <property type="match status" value="1"/>
</dbReference>
<dbReference type="GO" id="GO:0003899">
    <property type="term" value="F:DNA-directed RNA polymerase activity"/>
    <property type="evidence" value="ECO:0007669"/>
    <property type="project" value="InterPro"/>
</dbReference>
<dbReference type="GO" id="GO:0005736">
    <property type="term" value="C:RNA polymerase I complex"/>
    <property type="evidence" value="ECO:0007669"/>
    <property type="project" value="TreeGrafter"/>
</dbReference>
<evidence type="ECO:0000256" key="4">
    <source>
        <dbReference type="ARBA" id="ARBA00023163"/>
    </source>
</evidence>
<dbReference type="InterPro" id="IPR011263">
    <property type="entry name" value="DNA-dir_RNA_pol_RpoA/D/Rpb3"/>
</dbReference>
<dbReference type="Gene3D" id="2.170.120.12">
    <property type="entry name" value="DNA-directed RNA polymerase, insert domain"/>
    <property type="match status" value="1"/>
</dbReference>
<gene>
    <name evidence="8" type="ORF">BT63DRAFT_382021</name>
</gene>
<sequence length="375" mass="42538">MTQPSEAELAKRRFVEFTAETIKNTSATDYPGVYPGEDHSWNIDKFRDSFQVEFHETKAFVSSFSLIGLSAPIANAFRRILIAEVPTIAIEDVYISNNTSVIQDEVLAQRMGLIPFKIDDDLFKWLKWAPAKGQPRDYNTIQLDLEVNCEWFEDGKDKYKKAGERDPRKLYKNAHVYARDFVFKPVNRQMPFVNASNDRGIPSPVFPMHPELLIAKLRPGQVIKIKTHAVKGIGADHAKFSPCATASYRLMPKIDIIKPIIGADASKFARCFPEGVISLKPVTEEQAEDENSPYAGHEGEKYAVVADAMKDPVTRECLRHPEFTDKVRLGRIQDHFIFKIESTGQFTSNDLFVEAAKVLKLKCLRAKRAIQLMNK</sequence>
<evidence type="ECO:0000256" key="5">
    <source>
        <dbReference type="ARBA" id="ARBA00023242"/>
    </source>
</evidence>
<dbReference type="InterPro" id="IPR050518">
    <property type="entry name" value="Rpo3/RPB3_RNA_Pol_subunit"/>
</dbReference>
<dbReference type="HAMAP" id="MF_00320">
    <property type="entry name" value="RNApol_arch_Rpo3"/>
    <property type="match status" value="1"/>
</dbReference>
<comment type="subcellular location">
    <subcellularLocation>
        <location evidence="1">Nucleus</location>
    </subcellularLocation>
</comment>
<name>A0A6A6UW19_9PEZI</name>
<dbReference type="InterPro" id="IPR036643">
    <property type="entry name" value="RNApol_insert_sf"/>
</dbReference>
<keyword evidence="3 8" id="KW-0240">DNA-directed RNA polymerase</keyword>
<evidence type="ECO:0000313" key="9">
    <source>
        <dbReference type="Proteomes" id="UP000799302"/>
    </source>
</evidence>
<dbReference type="GO" id="GO:0006351">
    <property type="term" value="P:DNA-templated transcription"/>
    <property type="evidence" value="ECO:0007669"/>
    <property type="project" value="InterPro"/>
</dbReference>
<dbReference type="OrthoDB" id="270173at2759"/>
<keyword evidence="9" id="KW-1185">Reference proteome</keyword>
<dbReference type="Pfam" id="PF01000">
    <property type="entry name" value="RNA_pol_A_bac"/>
    <property type="match status" value="1"/>
</dbReference>
<dbReference type="InterPro" id="IPR022842">
    <property type="entry name" value="RNAP_Rpo3/Rpb3/RPAC1"/>
</dbReference>
<feature type="domain" description="DNA-directed RNA polymerase RpoA/D/Rpb3-type" evidence="7">
    <location>
        <begin position="61"/>
        <end position="369"/>
    </location>
</feature>
<dbReference type="Gene3D" id="3.30.1360.10">
    <property type="entry name" value="RNA polymerase, RBP11-like subunit"/>
    <property type="match status" value="1"/>
</dbReference>
<evidence type="ECO:0000256" key="3">
    <source>
        <dbReference type="ARBA" id="ARBA00022478"/>
    </source>
</evidence>
<reference evidence="8" key="1">
    <citation type="journal article" date="2020" name="Stud. Mycol.">
        <title>101 Dothideomycetes genomes: a test case for predicting lifestyles and emergence of pathogens.</title>
        <authorList>
            <person name="Haridas S."/>
            <person name="Albert R."/>
            <person name="Binder M."/>
            <person name="Bloem J."/>
            <person name="Labutti K."/>
            <person name="Salamov A."/>
            <person name="Andreopoulos B."/>
            <person name="Baker S."/>
            <person name="Barry K."/>
            <person name="Bills G."/>
            <person name="Bluhm B."/>
            <person name="Cannon C."/>
            <person name="Castanera R."/>
            <person name="Culley D."/>
            <person name="Daum C."/>
            <person name="Ezra D."/>
            <person name="Gonzalez J."/>
            <person name="Henrissat B."/>
            <person name="Kuo A."/>
            <person name="Liang C."/>
            <person name="Lipzen A."/>
            <person name="Lutzoni F."/>
            <person name="Magnuson J."/>
            <person name="Mondo S."/>
            <person name="Nolan M."/>
            <person name="Ohm R."/>
            <person name="Pangilinan J."/>
            <person name="Park H.-J."/>
            <person name="Ramirez L."/>
            <person name="Alfaro M."/>
            <person name="Sun H."/>
            <person name="Tritt A."/>
            <person name="Yoshinaga Y."/>
            <person name="Zwiers L.-H."/>
            <person name="Turgeon B."/>
            <person name="Goodwin S."/>
            <person name="Spatafora J."/>
            <person name="Crous P."/>
            <person name="Grigoriev I."/>
        </authorList>
    </citation>
    <scope>NUCLEOTIDE SEQUENCE</scope>
    <source>
        <strain evidence="8">CBS 115976</strain>
    </source>
</reference>
<dbReference type="Proteomes" id="UP000799302">
    <property type="component" value="Unassembled WGS sequence"/>
</dbReference>
<dbReference type="GO" id="GO:0055029">
    <property type="term" value="C:nuclear DNA-directed RNA polymerase complex"/>
    <property type="evidence" value="ECO:0007669"/>
    <property type="project" value="UniProtKB-ARBA"/>
</dbReference>
<dbReference type="Pfam" id="PF01193">
    <property type="entry name" value="RNA_pol_L"/>
    <property type="match status" value="1"/>
</dbReference>
<accession>A0A6A6UW19</accession>
<evidence type="ECO:0000259" key="7">
    <source>
        <dbReference type="SMART" id="SM00662"/>
    </source>
</evidence>
<dbReference type="AlphaFoldDB" id="A0A6A6UW19"/>
<organism evidence="8 9">
    <name type="scientific">Microthyrium microscopicum</name>
    <dbReference type="NCBI Taxonomy" id="703497"/>
    <lineage>
        <taxon>Eukaryota</taxon>
        <taxon>Fungi</taxon>
        <taxon>Dikarya</taxon>
        <taxon>Ascomycota</taxon>
        <taxon>Pezizomycotina</taxon>
        <taxon>Dothideomycetes</taxon>
        <taxon>Dothideomycetes incertae sedis</taxon>
        <taxon>Microthyriales</taxon>
        <taxon>Microthyriaceae</taxon>
        <taxon>Microthyrium</taxon>
    </lineage>
</organism>